<evidence type="ECO:0000313" key="7">
    <source>
        <dbReference type="Proteomes" id="UP001054837"/>
    </source>
</evidence>
<protein>
    <submittedName>
        <fullName evidence="6">Uncharacterized protein</fullName>
    </submittedName>
</protein>
<dbReference type="InterPro" id="IPR031311">
    <property type="entry name" value="CHIT_BIND_RR_consensus"/>
</dbReference>
<dbReference type="PANTHER" id="PTHR10380">
    <property type="entry name" value="CUTICLE PROTEIN"/>
    <property type="match status" value="1"/>
</dbReference>
<feature type="compositionally biased region" description="Low complexity" evidence="4">
    <location>
        <begin position="156"/>
        <end position="166"/>
    </location>
</feature>
<proteinExistence type="predicted"/>
<dbReference type="GO" id="GO:0008010">
    <property type="term" value="F:structural constituent of chitin-based larval cuticle"/>
    <property type="evidence" value="ECO:0007669"/>
    <property type="project" value="TreeGrafter"/>
</dbReference>
<evidence type="ECO:0000256" key="4">
    <source>
        <dbReference type="SAM" id="MobiDB-lite"/>
    </source>
</evidence>
<dbReference type="AlphaFoldDB" id="A0AAV4U417"/>
<keyword evidence="2 3" id="KW-0193">Cuticle</keyword>
<gene>
    <name evidence="6" type="ORF">CDAR_181491</name>
</gene>
<evidence type="ECO:0000256" key="2">
    <source>
        <dbReference type="ARBA" id="ARBA00022460"/>
    </source>
</evidence>
<feature type="chain" id="PRO_5043360533" evidence="5">
    <location>
        <begin position="17"/>
        <end position="189"/>
    </location>
</feature>
<dbReference type="PROSITE" id="PS51155">
    <property type="entry name" value="CHIT_BIND_RR_2"/>
    <property type="match status" value="1"/>
</dbReference>
<feature type="compositionally biased region" description="Polar residues" evidence="4">
    <location>
        <begin position="173"/>
        <end position="189"/>
    </location>
</feature>
<feature type="region of interest" description="Disordered" evidence="4">
    <location>
        <begin position="98"/>
        <end position="189"/>
    </location>
</feature>
<dbReference type="InterPro" id="IPR050468">
    <property type="entry name" value="Cuticle_Struct_Prot"/>
</dbReference>
<dbReference type="PROSITE" id="PS00233">
    <property type="entry name" value="CHIT_BIND_RR_1"/>
    <property type="match status" value="1"/>
</dbReference>
<keyword evidence="5" id="KW-0732">Signal</keyword>
<keyword evidence="7" id="KW-1185">Reference proteome</keyword>
<evidence type="ECO:0000313" key="6">
    <source>
        <dbReference type="EMBL" id="GIY52496.1"/>
    </source>
</evidence>
<accession>A0AAV4U417</accession>
<reference evidence="6 7" key="1">
    <citation type="submission" date="2021-06" db="EMBL/GenBank/DDBJ databases">
        <title>Caerostris darwini draft genome.</title>
        <authorList>
            <person name="Kono N."/>
            <person name="Arakawa K."/>
        </authorList>
    </citation>
    <scope>NUCLEOTIDE SEQUENCE [LARGE SCALE GENOMIC DNA]</scope>
</reference>
<organism evidence="6 7">
    <name type="scientific">Caerostris darwini</name>
    <dbReference type="NCBI Taxonomy" id="1538125"/>
    <lineage>
        <taxon>Eukaryota</taxon>
        <taxon>Metazoa</taxon>
        <taxon>Ecdysozoa</taxon>
        <taxon>Arthropoda</taxon>
        <taxon>Chelicerata</taxon>
        <taxon>Arachnida</taxon>
        <taxon>Araneae</taxon>
        <taxon>Araneomorphae</taxon>
        <taxon>Entelegynae</taxon>
        <taxon>Araneoidea</taxon>
        <taxon>Araneidae</taxon>
        <taxon>Caerostris</taxon>
    </lineage>
</organism>
<comment type="caution">
    <text evidence="6">The sequence shown here is derived from an EMBL/GenBank/DDBJ whole genome shotgun (WGS) entry which is preliminary data.</text>
</comment>
<evidence type="ECO:0000256" key="1">
    <source>
        <dbReference type="ARBA" id="ARBA00002980"/>
    </source>
</evidence>
<feature type="signal peptide" evidence="5">
    <location>
        <begin position="1"/>
        <end position="16"/>
    </location>
</feature>
<evidence type="ECO:0000256" key="3">
    <source>
        <dbReference type="PROSITE-ProRule" id="PRU00497"/>
    </source>
</evidence>
<dbReference type="Proteomes" id="UP001054837">
    <property type="component" value="Unassembled WGS sequence"/>
</dbReference>
<comment type="function">
    <text evidence="1">Component of the rigid cuticle of the spider.</text>
</comment>
<evidence type="ECO:0000256" key="5">
    <source>
        <dbReference type="SAM" id="SignalP"/>
    </source>
</evidence>
<dbReference type="Pfam" id="PF00379">
    <property type="entry name" value="Chitin_bind_4"/>
    <property type="match status" value="1"/>
</dbReference>
<feature type="compositionally biased region" description="Polar residues" evidence="4">
    <location>
        <begin position="145"/>
        <end position="155"/>
    </location>
</feature>
<dbReference type="InterPro" id="IPR000618">
    <property type="entry name" value="Insect_cuticle"/>
</dbReference>
<dbReference type="GO" id="GO:0062129">
    <property type="term" value="C:chitin-based extracellular matrix"/>
    <property type="evidence" value="ECO:0007669"/>
    <property type="project" value="TreeGrafter"/>
</dbReference>
<name>A0AAV4U417_9ARAC</name>
<dbReference type="EMBL" id="BPLQ01010670">
    <property type="protein sequence ID" value="GIY52496.1"/>
    <property type="molecule type" value="Genomic_DNA"/>
</dbReference>
<sequence>MIFIAVLVCIITATNGQISVPLRDNWLSSNKEERFKPYAFNYNILAKDGKRLISRTEAADGNGRVQGSYTLNNDEGHHREVQYIADQDGFRATILTNEPGTKNENPANVIMAHDPDGRSHFQNSRPVPSAPGIVPEPRSAPVLSPTGSQHPSQRHASWSSASSTSAPPKKQPTVESSHLINGNSPLFTV</sequence>